<comment type="caution">
    <text evidence="6">The sequence shown here is derived from an EMBL/GenBank/DDBJ whole genome shotgun (WGS) entry which is preliminary data.</text>
</comment>
<keyword evidence="4" id="KW-0029">Amino-acid transport</keyword>
<dbReference type="PANTHER" id="PTHR47235:SF1">
    <property type="entry name" value="BLR6548 PROTEIN"/>
    <property type="match status" value="1"/>
</dbReference>
<dbReference type="InterPro" id="IPR000709">
    <property type="entry name" value="Leu_Ile_Val-bd"/>
</dbReference>
<gene>
    <name evidence="6" type="ORF">CDN99_11245</name>
</gene>
<dbReference type="PRINTS" id="PR00337">
    <property type="entry name" value="LEUILEVALBP"/>
</dbReference>
<name>A0A246JDT3_9BURK</name>
<evidence type="ECO:0000256" key="4">
    <source>
        <dbReference type="ARBA" id="ARBA00022970"/>
    </source>
</evidence>
<dbReference type="InterPro" id="IPR028082">
    <property type="entry name" value="Peripla_BP_I"/>
</dbReference>
<accession>A0A246JDT3</accession>
<dbReference type="SUPFAM" id="SSF53822">
    <property type="entry name" value="Periplasmic binding protein-like I"/>
    <property type="match status" value="1"/>
</dbReference>
<dbReference type="Gene3D" id="3.40.50.2300">
    <property type="match status" value="2"/>
</dbReference>
<evidence type="ECO:0000256" key="3">
    <source>
        <dbReference type="ARBA" id="ARBA00022729"/>
    </source>
</evidence>
<comment type="similarity">
    <text evidence="1">Belongs to the leucine-binding protein family.</text>
</comment>
<dbReference type="CDD" id="cd06326">
    <property type="entry name" value="PBP1_ABC_ligand_binding-like"/>
    <property type="match status" value="1"/>
</dbReference>
<evidence type="ECO:0000259" key="5">
    <source>
        <dbReference type="Pfam" id="PF13458"/>
    </source>
</evidence>
<sequence length="392" mass="41616">MNKPSWSRRFTRRLTRGIGQRLGAATAIAALALGGFTSAARADILVGQTAGFTGQVAASVKELTLGARLYIDHVNASGGVNGQKIDLVSMDDGFDPKRAAANAQTLIDKGAVALFLTRGTPHTQAVMPLLEKAQIPLVAPSTGAMLLHKPVNPYVFNVRATYQREAERAVQLLLEMGNTRIALVQVNDTFGADGVAGAMRGFEDRKMKPVAHFTYDREKPDVPGMVKQLVAIDPQVVLLVASQQITSDTINALRAAGSRILGATLSNNASNGFVQLLGQNAAGIIVSQVFPSERSMNIPLVRELADLVKAKPAESGGQVTPAMMEGFASAKVLVEGLKRAGKDPSRASILKALNGMSRYDLGGMELGFSPTDHTGTSYADIAIIDPRGRFLR</sequence>
<evidence type="ECO:0000313" key="7">
    <source>
        <dbReference type="Proteomes" id="UP000197468"/>
    </source>
</evidence>
<dbReference type="Pfam" id="PF13458">
    <property type="entry name" value="Peripla_BP_6"/>
    <property type="match status" value="1"/>
</dbReference>
<keyword evidence="7" id="KW-1185">Reference proteome</keyword>
<evidence type="ECO:0000256" key="1">
    <source>
        <dbReference type="ARBA" id="ARBA00010062"/>
    </source>
</evidence>
<protein>
    <submittedName>
        <fullName evidence="6">Amino acid ABC transporter substrate-binding protein</fullName>
    </submittedName>
</protein>
<dbReference type="Proteomes" id="UP000197468">
    <property type="component" value="Unassembled WGS sequence"/>
</dbReference>
<proteinExistence type="inferred from homology"/>
<organism evidence="6 7">
    <name type="scientific">Roseateles aquatilis</name>
    <dbReference type="NCBI Taxonomy" id="431061"/>
    <lineage>
        <taxon>Bacteria</taxon>
        <taxon>Pseudomonadati</taxon>
        <taxon>Pseudomonadota</taxon>
        <taxon>Betaproteobacteria</taxon>
        <taxon>Burkholderiales</taxon>
        <taxon>Sphaerotilaceae</taxon>
        <taxon>Roseateles</taxon>
    </lineage>
</organism>
<dbReference type="EMBL" id="NIOF01000004">
    <property type="protein sequence ID" value="OWQ90744.1"/>
    <property type="molecule type" value="Genomic_DNA"/>
</dbReference>
<evidence type="ECO:0000256" key="2">
    <source>
        <dbReference type="ARBA" id="ARBA00022448"/>
    </source>
</evidence>
<dbReference type="GO" id="GO:0006865">
    <property type="term" value="P:amino acid transport"/>
    <property type="evidence" value="ECO:0007669"/>
    <property type="project" value="UniProtKB-KW"/>
</dbReference>
<keyword evidence="3" id="KW-0732">Signal</keyword>
<keyword evidence="2" id="KW-0813">Transport</keyword>
<evidence type="ECO:0000313" key="6">
    <source>
        <dbReference type="EMBL" id="OWQ90744.1"/>
    </source>
</evidence>
<dbReference type="InterPro" id="IPR028081">
    <property type="entry name" value="Leu-bd"/>
</dbReference>
<dbReference type="RefSeq" id="WP_088384951.1">
    <property type="nucleotide sequence ID" value="NZ_NIOF01000004.1"/>
</dbReference>
<feature type="domain" description="Leucine-binding protein" evidence="5">
    <location>
        <begin position="46"/>
        <end position="385"/>
    </location>
</feature>
<dbReference type="AlphaFoldDB" id="A0A246JDT3"/>
<dbReference type="OrthoDB" id="9777352at2"/>
<reference evidence="6 7" key="1">
    <citation type="journal article" date="2008" name="Int. J. Syst. Evol. Microbiol.">
        <title>Description of Roseateles aquatilis sp. nov. and Roseateles terrae sp. nov., in the class Betaproteobacteria, and emended description of the genus Roseateles.</title>
        <authorList>
            <person name="Gomila M."/>
            <person name="Bowien B."/>
            <person name="Falsen E."/>
            <person name="Moore E.R."/>
            <person name="Lalucat J."/>
        </authorList>
    </citation>
    <scope>NUCLEOTIDE SEQUENCE [LARGE SCALE GENOMIC DNA]</scope>
    <source>
        <strain evidence="6 7">CCUG 48205</strain>
    </source>
</reference>
<dbReference type="PANTHER" id="PTHR47235">
    <property type="entry name" value="BLR6548 PROTEIN"/>
    <property type="match status" value="1"/>
</dbReference>